<evidence type="ECO:0000256" key="2">
    <source>
        <dbReference type="ARBA" id="ARBA00004584"/>
    </source>
</evidence>
<dbReference type="STRING" id="763406.A0A1E3NEB4"/>
<protein>
    <submittedName>
        <fullName evidence="7">Uncharacterized protein</fullName>
    </submittedName>
</protein>
<dbReference type="AlphaFoldDB" id="A0A1E3NEB4"/>
<organism evidence="7 8">
    <name type="scientific">Pichia membranifaciens NRRL Y-2026</name>
    <dbReference type="NCBI Taxonomy" id="763406"/>
    <lineage>
        <taxon>Eukaryota</taxon>
        <taxon>Fungi</taxon>
        <taxon>Dikarya</taxon>
        <taxon>Ascomycota</taxon>
        <taxon>Saccharomycotina</taxon>
        <taxon>Pichiomycetes</taxon>
        <taxon>Pichiales</taxon>
        <taxon>Pichiaceae</taxon>
        <taxon>Pichia</taxon>
    </lineage>
</organism>
<evidence type="ECO:0000256" key="3">
    <source>
        <dbReference type="ARBA" id="ARBA00007321"/>
    </source>
</evidence>
<evidence type="ECO:0000256" key="6">
    <source>
        <dbReference type="ARBA" id="ARBA00023328"/>
    </source>
</evidence>
<dbReference type="GO" id="GO:0000776">
    <property type="term" value="C:kinetochore"/>
    <property type="evidence" value="ECO:0007669"/>
    <property type="project" value="InterPro"/>
</dbReference>
<keyword evidence="6" id="KW-0137">Centromere</keyword>
<evidence type="ECO:0000256" key="5">
    <source>
        <dbReference type="ARBA" id="ARBA00023242"/>
    </source>
</evidence>
<dbReference type="EMBL" id="KV454007">
    <property type="protein sequence ID" value="ODQ44462.1"/>
    <property type="molecule type" value="Genomic_DNA"/>
</dbReference>
<evidence type="ECO:0000313" key="8">
    <source>
        <dbReference type="Proteomes" id="UP000094455"/>
    </source>
</evidence>
<proteinExistence type="inferred from homology"/>
<evidence type="ECO:0000256" key="4">
    <source>
        <dbReference type="ARBA" id="ARBA00022454"/>
    </source>
</evidence>
<sequence>MSTLDEVRNEIRELELEIEELEQEGGEDESFDGEPHNDDISNYATLDQLGKMDELLYDILNDKNDDLDMGEIVDGRRILRSKELQALHGDEIPKIQIENVYRFNGITMFPISNDPERIFIGIRFDVFNSYLKKFTTCHYIILKQLDIEASEKEQQLQISPETKAGNFNWRWEVFQTTVPKHVPIGDVARDYLSVEHTREPASDAAPVPSFNRMNKFAMHIYEHLSLLEERKAFAYKLQGQYASTKRVLVKFDPAVCRIEITLFDKKRLTTTKLVVDSDSTATRFFLNVKGSGGAENESRNVAHTYWSSACGAVNVLPDMRSFAVAVQKSIDTFLLQY</sequence>
<dbReference type="Proteomes" id="UP000094455">
    <property type="component" value="Unassembled WGS sequence"/>
</dbReference>
<accession>A0A1E3NEB4</accession>
<evidence type="ECO:0000313" key="7">
    <source>
        <dbReference type="EMBL" id="ODQ44462.1"/>
    </source>
</evidence>
<gene>
    <name evidence="7" type="ORF">PICMEDRAFT_13659</name>
</gene>
<dbReference type="InterPro" id="IPR018464">
    <property type="entry name" value="CENP-O"/>
</dbReference>
<dbReference type="RefSeq" id="XP_019015575.1">
    <property type="nucleotide sequence ID" value="XM_019160095.1"/>
</dbReference>
<keyword evidence="4" id="KW-0158">Chromosome</keyword>
<keyword evidence="8" id="KW-1185">Reference proteome</keyword>
<comment type="similarity">
    <text evidence="3">Belongs to the CENP-O/MCM21 family.</text>
</comment>
<dbReference type="OrthoDB" id="3997648at2759"/>
<comment type="subcellular location">
    <subcellularLocation>
        <location evidence="2">Chromosome</location>
        <location evidence="2">Centromere</location>
    </subcellularLocation>
    <subcellularLocation>
        <location evidence="1">Nucleus</location>
    </subcellularLocation>
</comment>
<dbReference type="Pfam" id="PF09496">
    <property type="entry name" value="CENP-O"/>
    <property type="match status" value="1"/>
</dbReference>
<reference evidence="7 8" key="1">
    <citation type="journal article" date="2016" name="Proc. Natl. Acad. Sci. U.S.A.">
        <title>Comparative genomics of biotechnologically important yeasts.</title>
        <authorList>
            <person name="Riley R."/>
            <person name="Haridas S."/>
            <person name="Wolfe K.H."/>
            <person name="Lopes M.R."/>
            <person name="Hittinger C.T."/>
            <person name="Goeker M."/>
            <person name="Salamov A.A."/>
            <person name="Wisecaver J.H."/>
            <person name="Long T.M."/>
            <person name="Calvey C.H."/>
            <person name="Aerts A.L."/>
            <person name="Barry K.W."/>
            <person name="Choi C."/>
            <person name="Clum A."/>
            <person name="Coughlan A.Y."/>
            <person name="Deshpande S."/>
            <person name="Douglass A.P."/>
            <person name="Hanson S.J."/>
            <person name="Klenk H.-P."/>
            <person name="LaButti K.M."/>
            <person name="Lapidus A."/>
            <person name="Lindquist E.A."/>
            <person name="Lipzen A.M."/>
            <person name="Meier-Kolthoff J.P."/>
            <person name="Ohm R.A."/>
            <person name="Otillar R.P."/>
            <person name="Pangilinan J.L."/>
            <person name="Peng Y."/>
            <person name="Rokas A."/>
            <person name="Rosa C.A."/>
            <person name="Scheuner C."/>
            <person name="Sibirny A.A."/>
            <person name="Slot J.C."/>
            <person name="Stielow J.B."/>
            <person name="Sun H."/>
            <person name="Kurtzman C.P."/>
            <person name="Blackwell M."/>
            <person name="Grigoriev I.V."/>
            <person name="Jeffries T.W."/>
        </authorList>
    </citation>
    <scope>NUCLEOTIDE SEQUENCE [LARGE SCALE GENOMIC DNA]</scope>
    <source>
        <strain evidence="7 8">NRRL Y-2026</strain>
    </source>
</reference>
<keyword evidence="5" id="KW-0539">Nucleus</keyword>
<dbReference type="GeneID" id="30176782"/>
<dbReference type="GO" id="GO:0005634">
    <property type="term" value="C:nucleus"/>
    <property type="evidence" value="ECO:0007669"/>
    <property type="project" value="UniProtKB-SubCell"/>
</dbReference>
<evidence type="ECO:0000256" key="1">
    <source>
        <dbReference type="ARBA" id="ARBA00004123"/>
    </source>
</evidence>
<name>A0A1E3NEB4_9ASCO</name>